<sequence length="455" mass="49536">MKKKLLSLMLVGAMATSMVACGSSETASTDTTTDAAATTEEGAAAADVQSADENTLTVYAWDENFNIPALQAAEKDYQDVNPDFKLEIITQSQSSDVENAITLAAEAGDYSTLPDIVLFQDHYFQQYVTNYPDAWQDANDANCDWAGLGAEKLSYSTVDGKHYGFPVDAGTAIFAYRTDLLEQCGYTIDDVTGITWDKFDEIGKKVYAETGKYLLCMDGDGNDLFYMMLQEEGVSQFKDGKPYITENETLVSVFNTLVTLAQDNVLYLANDWSDYTDQAIQGDMVAGVFNGNWIIPTIKKVDSNKGKWAITTAPTLTGKEGYASNGGSSLYITANCTKADLAKDFLAYTFGGRSAEDGQSTTYDDALLNGGVIGTCAAAANSDVYQQGVEYFNNQAIYADIVEYTQHVPTVEQSDYHYQARTALATALINVLQNGYTADQALEEAETNLKFEMGL</sequence>
<feature type="signal peptide" evidence="2">
    <location>
        <begin position="1"/>
        <end position="20"/>
    </location>
</feature>
<dbReference type="OrthoDB" id="9768630at2"/>
<feature type="compositionally biased region" description="Low complexity" evidence="1">
    <location>
        <begin position="24"/>
        <end position="47"/>
    </location>
</feature>
<keyword evidence="2" id="KW-0732">Signal</keyword>
<dbReference type="Proteomes" id="UP000327030">
    <property type="component" value="Chromosome 1"/>
</dbReference>
<dbReference type="AlphaFoldDB" id="A0A5P6VNG5"/>
<proteinExistence type="predicted"/>
<dbReference type="InterPro" id="IPR050490">
    <property type="entry name" value="Bact_solute-bd_prot1"/>
</dbReference>
<dbReference type="PROSITE" id="PS51257">
    <property type="entry name" value="PROKAR_LIPOPROTEIN"/>
    <property type="match status" value="1"/>
</dbReference>
<reference evidence="4" key="1">
    <citation type="submission" date="2019-08" db="EMBL/GenBank/DDBJ databases">
        <title>Complete Genome Sequence of the Polysaccharide-Degrading Rumen Bacterium Pseudobutyrivibrio xylanivorans MA3014.</title>
        <authorList>
            <person name="Palevich N."/>
            <person name="Maclean P.H."/>
            <person name="Kelly W.J."/>
            <person name="Leahy S.C."/>
            <person name="Rakonjac J."/>
            <person name="Attwood G.T."/>
        </authorList>
    </citation>
    <scope>NUCLEOTIDE SEQUENCE [LARGE SCALE GENOMIC DNA]</scope>
    <source>
        <strain evidence="4">MA3014</strain>
    </source>
</reference>
<dbReference type="EMBL" id="CP043028">
    <property type="protein sequence ID" value="QFJ54117.1"/>
    <property type="molecule type" value="Genomic_DNA"/>
</dbReference>
<accession>A0A5P6VNG5</accession>
<dbReference type="RefSeq" id="WP_151622613.1">
    <property type="nucleotide sequence ID" value="NZ_CP043028.1"/>
</dbReference>
<protein>
    <submittedName>
        <fullName evidence="3">Sugar ABC transporter substrate-binding protein</fullName>
    </submittedName>
</protein>
<dbReference type="Gene3D" id="3.40.190.10">
    <property type="entry name" value="Periplasmic binding protein-like II"/>
    <property type="match status" value="1"/>
</dbReference>
<evidence type="ECO:0000313" key="4">
    <source>
        <dbReference type="Proteomes" id="UP000327030"/>
    </source>
</evidence>
<gene>
    <name evidence="3" type="ORF">FXF36_04140</name>
</gene>
<dbReference type="KEGG" id="pxv:FXF36_04140"/>
<dbReference type="SUPFAM" id="SSF53850">
    <property type="entry name" value="Periplasmic binding protein-like II"/>
    <property type="match status" value="1"/>
</dbReference>
<evidence type="ECO:0000313" key="3">
    <source>
        <dbReference type="EMBL" id="QFJ54117.1"/>
    </source>
</evidence>
<name>A0A5P6VNG5_PSEXY</name>
<evidence type="ECO:0000256" key="2">
    <source>
        <dbReference type="SAM" id="SignalP"/>
    </source>
</evidence>
<feature type="region of interest" description="Disordered" evidence="1">
    <location>
        <begin position="24"/>
        <end position="49"/>
    </location>
</feature>
<dbReference type="PANTHER" id="PTHR43649">
    <property type="entry name" value="ARABINOSE-BINDING PROTEIN-RELATED"/>
    <property type="match status" value="1"/>
</dbReference>
<organism evidence="3 4">
    <name type="scientific">Pseudobutyrivibrio xylanivorans</name>
    <dbReference type="NCBI Taxonomy" id="185007"/>
    <lineage>
        <taxon>Bacteria</taxon>
        <taxon>Bacillati</taxon>
        <taxon>Bacillota</taxon>
        <taxon>Clostridia</taxon>
        <taxon>Lachnospirales</taxon>
        <taxon>Lachnospiraceae</taxon>
        <taxon>Pseudobutyrivibrio</taxon>
    </lineage>
</organism>
<evidence type="ECO:0000256" key="1">
    <source>
        <dbReference type="SAM" id="MobiDB-lite"/>
    </source>
</evidence>
<feature type="chain" id="PRO_5039629828" evidence="2">
    <location>
        <begin position="21"/>
        <end position="455"/>
    </location>
</feature>
<dbReference type="PANTHER" id="PTHR43649:SF12">
    <property type="entry name" value="DIACETYLCHITOBIOSE BINDING PROTEIN DASA"/>
    <property type="match status" value="1"/>
</dbReference>